<feature type="domain" description="T-box" evidence="6">
    <location>
        <begin position="18"/>
        <end position="178"/>
    </location>
</feature>
<keyword evidence="1" id="KW-0805">Transcription regulation</keyword>
<keyword evidence="3" id="KW-0804">Transcription</keyword>
<dbReference type="Gene3D" id="2.60.40.820">
    <property type="entry name" value="Transcription factor, T-box"/>
    <property type="match status" value="1"/>
</dbReference>
<dbReference type="Proteomes" id="UP000008068">
    <property type="component" value="Unassembled WGS sequence"/>
</dbReference>
<evidence type="ECO:0000256" key="3">
    <source>
        <dbReference type="ARBA" id="ARBA00023163"/>
    </source>
</evidence>
<evidence type="ECO:0000256" key="1">
    <source>
        <dbReference type="ARBA" id="ARBA00023015"/>
    </source>
</evidence>
<name>G0MBC9_CAEBE</name>
<keyword evidence="8" id="KW-1185">Reference proteome</keyword>
<evidence type="ECO:0000256" key="4">
    <source>
        <dbReference type="ARBA" id="ARBA00023242"/>
    </source>
</evidence>
<proteinExistence type="predicted"/>
<sequence length="415" mass="48340">MNLDNLKVFLDPQFCFFWRYFQGNSVHEMEISEASNRVLPYLIYQVRGLDSEAKYSMSLHFELTSKRRFRCKEGEWWPYGMATEHLPKEVSHERGVLTGKDWMGGEISFQQIRIGCDFETENESEIPLHLHQKYKPVLTIQKEPTVEEPNPLVITCRLDHTEFVTVREIQNRHFRFLKRMNQEGYEGRMTLLENSVITPPILAKCTFKNSSDVSKTPSTSESGSDHPLSVNKLYLSTSMPNKNKDSNDVESFWRSWLPNFLKKNKMVTPQERQFFEAHFTQGMAPTPIAQTVVPNSFSMAQFQFPRSHYNFSSQIVSPTHPFNFGLQQSPSSFSSAFSSPFSLTGHPSPDFTNYMPQVPVVHPQFNYHKIPTPYPMTQPHRFGPYRYPFNTNSFPMAHPYVYPSKQKQSKRKSRK</sequence>
<dbReference type="PANTHER" id="PTHR11267">
    <property type="entry name" value="T-BOX PROTEIN-RELATED"/>
    <property type="match status" value="1"/>
</dbReference>
<dbReference type="HOGENOM" id="CLU_662632_0_0_1"/>
<accession>G0MBC9</accession>
<dbReference type="PANTHER" id="PTHR11267:SF181">
    <property type="entry name" value="OPTOMOTOR-BLIND PROTEIN"/>
    <property type="match status" value="1"/>
</dbReference>
<comment type="caution">
    <text evidence="5">Lacks conserved residue(s) required for the propagation of feature annotation.</text>
</comment>
<dbReference type="CDD" id="cd00182">
    <property type="entry name" value="T-box"/>
    <property type="match status" value="1"/>
</dbReference>
<dbReference type="InParanoid" id="G0MBC9"/>
<evidence type="ECO:0000256" key="5">
    <source>
        <dbReference type="PROSITE-ProRule" id="PRU00201"/>
    </source>
</evidence>
<dbReference type="Pfam" id="PF00907">
    <property type="entry name" value="T-box"/>
    <property type="match status" value="1"/>
</dbReference>
<organism evidence="8">
    <name type="scientific">Caenorhabditis brenneri</name>
    <name type="common">Nematode worm</name>
    <dbReference type="NCBI Taxonomy" id="135651"/>
    <lineage>
        <taxon>Eukaryota</taxon>
        <taxon>Metazoa</taxon>
        <taxon>Ecdysozoa</taxon>
        <taxon>Nematoda</taxon>
        <taxon>Chromadorea</taxon>
        <taxon>Rhabditida</taxon>
        <taxon>Rhabditina</taxon>
        <taxon>Rhabditomorpha</taxon>
        <taxon>Rhabditoidea</taxon>
        <taxon>Rhabditidae</taxon>
        <taxon>Peloderinae</taxon>
        <taxon>Caenorhabditis</taxon>
    </lineage>
</organism>
<keyword evidence="4 5" id="KW-0539">Nucleus</keyword>
<dbReference type="InterPro" id="IPR046360">
    <property type="entry name" value="T-box_DNA-bd"/>
</dbReference>
<dbReference type="GO" id="GO:0000981">
    <property type="term" value="F:DNA-binding transcription factor activity, RNA polymerase II-specific"/>
    <property type="evidence" value="ECO:0007669"/>
    <property type="project" value="TreeGrafter"/>
</dbReference>
<dbReference type="GO" id="GO:0000978">
    <property type="term" value="F:RNA polymerase II cis-regulatory region sequence-specific DNA binding"/>
    <property type="evidence" value="ECO:0007669"/>
    <property type="project" value="InterPro"/>
</dbReference>
<evidence type="ECO:0000256" key="2">
    <source>
        <dbReference type="ARBA" id="ARBA00023125"/>
    </source>
</evidence>
<dbReference type="STRING" id="135651.G0MBC9"/>
<dbReference type="GO" id="GO:0045893">
    <property type="term" value="P:positive regulation of DNA-templated transcription"/>
    <property type="evidence" value="ECO:0007669"/>
    <property type="project" value="InterPro"/>
</dbReference>
<dbReference type="SMART" id="SM00425">
    <property type="entry name" value="TBOX"/>
    <property type="match status" value="1"/>
</dbReference>
<protein>
    <recommendedName>
        <fullName evidence="6">T-box domain-containing protein</fullName>
    </recommendedName>
</protein>
<dbReference type="eggNOG" id="KOG3585">
    <property type="taxonomic scope" value="Eukaryota"/>
</dbReference>
<dbReference type="GO" id="GO:0001708">
    <property type="term" value="P:cell fate specification"/>
    <property type="evidence" value="ECO:0007669"/>
    <property type="project" value="TreeGrafter"/>
</dbReference>
<dbReference type="InterPro" id="IPR036960">
    <property type="entry name" value="T-box_sf"/>
</dbReference>
<dbReference type="GO" id="GO:0000785">
    <property type="term" value="C:chromatin"/>
    <property type="evidence" value="ECO:0007669"/>
    <property type="project" value="TreeGrafter"/>
</dbReference>
<evidence type="ECO:0000313" key="7">
    <source>
        <dbReference type="EMBL" id="EGT40647.1"/>
    </source>
</evidence>
<reference evidence="8" key="1">
    <citation type="submission" date="2011-07" db="EMBL/GenBank/DDBJ databases">
        <authorList>
            <consortium name="Caenorhabditis brenneri Sequencing and Analysis Consortium"/>
            <person name="Wilson R.K."/>
        </authorList>
    </citation>
    <scope>NUCLEOTIDE SEQUENCE [LARGE SCALE GENOMIC DNA]</scope>
    <source>
        <strain evidence="8">PB2801</strain>
    </source>
</reference>
<evidence type="ECO:0000259" key="6">
    <source>
        <dbReference type="PROSITE" id="PS50252"/>
    </source>
</evidence>
<dbReference type="PROSITE" id="PS50252">
    <property type="entry name" value="TBOX_3"/>
    <property type="match status" value="1"/>
</dbReference>
<dbReference type="InterPro" id="IPR008967">
    <property type="entry name" value="p53-like_TF_DNA-bd_sf"/>
</dbReference>
<gene>
    <name evidence="7" type="ORF">CAEBREN_17228</name>
</gene>
<dbReference type="EMBL" id="GL379788">
    <property type="protein sequence ID" value="EGT40647.1"/>
    <property type="molecule type" value="Genomic_DNA"/>
</dbReference>
<evidence type="ECO:0000313" key="8">
    <source>
        <dbReference type="Proteomes" id="UP000008068"/>
    </source>
</evidence>
<dbReference type="InterPro" id="IPR001699">
    <property type="entry name" value="TF_T-box"/>
</dbReference>
<comment type="subcellular location">
    <subcellularLocation>
        <location evidence="5">Nucleus</location>
    </subcellularLocation>
</comment>
<keyword evidence="2 5" id="KW-0238">DNA-binding</keyword>
<dbReference type="PRINTS" id="PR00937">
    <property type="entry name" value="TBOX"/>
</dbReference>
<dbReference type="GO" id="GO:0005634">
    <property type="term" value="C:nucleus"/>
    <property type="evidence" value="ECO:0007669"/>
    <property type="project" value="UniProtKB-SubCell"/>
</dbReference>
<dbReference type="SUPFAM" id="SSF49417">
    <property type="entry name" value="p53-like transcription factors"/>
    <property type="match status" value="1"/>
</dbReference>
<dbReference type="AlphaFoldDB" id="G0MBC9"/>